<name>A0A5C6D1V2_9BACT</name>
<keyword evidence="3" id="KW-1185">Reference proteome</keyword>
<gene>
    <name evidence="2" type="primary">soxB_2</name>
    <name evidence="2" type="ORF">Poly41_65040</name>
</gene>
<dbReference type="PANTHER" id="PTHR30024:SF45">
    <property type="entry name" value="ABC TRANSPORTER SUBSTRATE-BINDING PROTEIN"/>
    <property type="match status" value="1"/>
</dbReference>
<dbReference type="SUPFAM" id="SSF53850">
    <property type="entry name" value="Periplasmic binding protein-like II"/>
    <property type="match status" value="1"/>
</dbReference>
<protein>
    <submittedName>
        <fullName evidence="2">2'-hydroxybiphenyl-2-sulfinate desulfinase</fullName>
        <ecNumber evidence="2">3.13.1.3</ecNumber>
    </submittedName>
</protein>
<dbReference type="Gene3D" id="3.40.190.270">
    <property type="match status" value="1"/>
</dbReference>
<proteinExistence type="predicted"/>
<accession>A0A5C6D1V2</accession>
<dbReference type="EC" id="3.13.1.3" evidence="2"/>
<feature type="region of interest" description="Disordered" evidence="1">
    <location>
        <begin position="1"/>
        <end position="20"/>
    </location>
</feature>
<dbReference type="EMBL" id="SJPV01000020">
    <property type="protein sequence ID" value="TWU30810.1"/>
    <property type="molecule type" value="Genomic_DNA"/>
</dbReference>
<dbReference type="AlphaFoldDB" id="A0A5C6D1V2"/>
<comment type="caution">
    <text evidence="2">The sequence shown here is derived from an EMBL/GenBank/DDBJ whole genome shotgun (WGS) entry which is preliminary data.</text>
</comment>
<dbReference type="Gene3D" id="3.40.190.10">
    <property type="entry name" value="Periplasmic binding protein-like II"/>
    <property type="match status" value="1"/>
</dbReference>
<dbReference type="GO" id="GO:0018740">
    <property type="term" value="F:2'-hydroxybiphenyl-2-sulfinate desulfinase activity"/>
    <property type="evidence" value="ECO:0007669"/>
    <property type="project" value="UniProtKB-EC"/>
</dbReference>
<dbReference type="RefSeq" id="WP_146531196.1">
    <property type="nucleotide sequence ID" value="NZ_SJPV01000020.1"/>
</dbReference>
<evidence type="ECO:0000313" key="3">
    <source>
        <dbReference type="Proteomes" id="UP000319143"/>
    </source>
</evidence>
<keyword evidence="2" id="KW-0378">Hydrolase</keyword>
<evidence type="ECO:0000313" key="2">
    <source>
        <dbReference type="EMBL" id="TWU30810.1"/>
    </source>
</evidence>
<dbReference type="Proteomes" id="UP000319143">
    <property type="component" value="Unassembled WGS sequence"/>
</dbReference>
<organism evidence="2 3">
    <name type="scientific">Novipirellula artificiosorum</name>
    <dbReference type="NCBI Taxonomy" id="2528016"/>
    <lineage>
        <taxon>Bacteria</taxon>
        <taxon>Pseudomonadati</taxon>
        <taxon>Planctomycetota</taxon>
        <taxon>Planctomycetia</taxon>
        <taxon>Pirellulales</taxon>
        <taxon>Pirellulaceae</taxon>
        <taxon>Novipirellula</taxon>
    </lineage>
</organism>
<dbReference type="PANTHER" id="PTHR30024">
    <property type="entry name" value="ALIPHATIC SULFONATES-BINDING PROTEIN-RELATED"/>
    <property type="match status" value="1"/>
</dbReference>
<dbReference type="OrthoDB" id="1550275at2"/>
<reference evidence="2 3" key="1">
    <citation type="submission" date="2019-02" db="EMBL/GenBank/DDBJ databases">
        <title>Deep-cultivation of Planctomycetes and their phenomic and genomic characterization uncovers novel biology.</title>
        <authorList>
            <person name="Wiegand S."/>
            <person name="Jogler M."/>
            <person name="Boedeker C."/>
            <person name="Pinto D."/>
            <person name="Vollmers J."/>
            <person name="Rivas-Marin E."/>
            <person name="Kohn T."/>
            <person name="Peeters S.H."/>
            <person name="Heuer A."/>
            <person name="Rast P."/>
            <person name="Oberbeckmann S."/>
            <person name="Bunk B."/>
            <person name="Jeske O."/>
            <person name="Meyerdierks A."/>
            <person name="Storesund J.E."/>
            <person name="Kallscheuer N."/>
            <person name="Luecker S."/>
            <person name="Lage O.M."/>
            <person name="Pohl T."/>
            <person name="Merkel B.J."/>
            <person name="Hornburger P."/>
            <person name="Mueller R.-W."/>
            <person name="Bruemmer F."/>
            <person name="Labrenz M."/>
            <person name="Spormann A.M."/>
            <person name="Op Den Camp H."/>
            <person name="Overmann J."/>
            <person name="Amann R."/>
            <person name="Jetten M.S.M."/>
            <person name="Mascher T."/>
            <person name="Medema M.H."/>
            <person name="Devos D.P."/>
            <person name="Kaster A.-K."/>
            <person name="Ovreas L."/>
            <person name="Rohde M."/>
            <person name="Galperin M.Y."/>
            <person name="Jogler C."/>
        </authorList>
    </citation>
    <scope>NUCLEOTIDE SEQUENCE [LARGE SCALE GENOMIC DNA]</scope>
    <source>
        <strain evidence="2 3">Poly41</strain>
    </source>
</reference>
<sequence>MSDKTDKSGEPTAGSAADLSKAAPQIKETTFENTKLSTAPLDWNEVWYTNCVLISAANVDQDLGWTREEFKKIGVKFAYLRSVGENDWYPHYIHNLDNLIRFGGLFPPIAVHADLRRTRLLGVTHAPHEGGCMMVRARDDIYRMIDLKGKKIGLSKSLNTIKNDWWRIQEEQGIELMLRMNGMTREDVEILEFPYADDWYNDPEMLNPIENPSELQTMRDHKHDLSQRPLEPALETGVVDAIYTQSKVFQQLQEATGKFKAIEDLSRYPDWTLQVANIPAAITCTEVMAEKHPELVVAYMKGMIKVGRWANEHKHAAAEILDRTTLYLDVEHTYRGIEHIDMVPNLSPQNLASVEIGKDFMLSHGYIKNDFDVQQWAAPEFLEQAAKELLNEQWVKKTGEKLPKAPAARIG</sequence>
<evidence type="ECO:0000256" key="1">
    <source>
        <dbReference type="SAM" id="MobiDB-lite"/>
    </source>
</evidence>